<evidence type="ECO:0000256" key="1">
    <source>
        <dbReference type="ARBA" id="ARBA00001541"/>
    </source>
</evidence>
<dbReference type="Pfam" id="PF01739">
    <property type="entry name" value="CheR"/>
    <property type="match status" value="1"/>
</dbReference>
<dbReference type="CDD" id="cd02440">
    <property type="entry name" value="AdoMet_MTases"/>
    <property type="match status" value="1"/>
</dbReference>
<dbReference type="Gene3D" id="3.40.50.150">
    <property type="entry name" value="Vaccinia Virus protein VP39"/>
    <property type="match status" value="1"/>
</dbReference>
<dbReference type="InterPro" id="IPR022641">
    <property type="entry name" value="CheR_N"/>
</dbReference>
<dbReference type="Pfam" id="PF03705">
    <property type="entry name" value="CheR_N"/>
    <property type="match status" value="1"/>
</dbReference>
<dbReference type="GO" id="GO:0008983">
    <property type="term" value="F:protein-glutamate O-methyltransferase activity"/>
    <property type="evidence" value="ECO:0007669"/>
    <property type="project" value="UniProtKB-EC"/>
</dbReference>
<keyword evidence="8" id="KW-1185">Reference proteome</keyword>
<dbReference type="PANTHER" id="PTHR24422">
    <property type="entry name" value="CHEMOTAXIS PROTEIN METHYLTRANSFERASE"/>
    <property type="match status" value="1"/>
</dbReference>
<keyword evidence="5" id="KW-0949">S-adenosyl-L-methionine</keyword>
<dbReference type="PANTHER" id="PTHR24422:SF19">
    <property type="entry name" value="CHEMOTAXIS PROTEIN METHYLTRANSFERASE"/>
    <property type="match status" value="1"/>
</dbReference>
<keyword evidence="3 7" id="KW-0489">Methyltransferase</keyword>
<dbReference type="STRING" id="706570.PT85_11295"/>
<protein>
    <recommendedName>
        <fullName evidence="2">protein-glutamate O-methyltransferase</fullName>
        <ecNumber evidence="2">2.1.1.80</ecNumber>
    </recommendedName>
</protein>
<dbReference type="RefSeq" id="WP_039606784.1">
    <property type="nucleotide sequence ID" value="NZ_FMUP01000002.1"/>
</dbReference>
<dbReference type="PRINTS" id="PR00996">
    <property type="entry name" value="CHERMTFRASE"/>
</dbReference>
<dbReference type="InterPro" id="IPR000780">
    <property type="entry name" value="CheR_MeTrfase"/>
</dbReference>
<dbReference type="SMART" id="SM00138">
    <property type="entry name" value="MeTrc"/>
    <property type="match status" value="1"/>
</dbReference>
<dbReference type="InterPro" id="IPR036804">
    <property type="entry name" value="CheR_N_sf"/>
</dbReference>
<dbReference type="InterPro" id="IPR050903">
    <property type="entry name" value="Bact_Chemotaxis_MeTrfase"/>
</dbReference>
<evidence type="ECO:0000313" key="7">
    <source>
        <dbReference type="EMBL" id="KHO64961.1"/>
    </source>
</evidence>
<gene>
    <name evidence="7" type="ORF">PT85_11295</name>
</gene>
<dbReference type="PROSITE" id="PS50123">
    <property type="entry name" value="CHER"/>
    <property type="match status" value="1"/>
</dbReference>
<reference evidence="7 8" key="1">
    <citation type="submission" date="2014-11" db="EMBL/GenBank/DDBJ databases">
        <title>Genome sequence of Pseudomonas tuomuerensis JCM 14085.</title>
        <authorList>
            <person name="Shin S.-K."/>
            <person name="Yi H."/>
        </authorList>
    </citation>
    <scope>NUCLEOTIDE SEQUENCE [LARGE SCALE GENOMIC DNA]</scope>
    <source>
        <strain evidence="7 8">JCM 14085</strain>
    </source>
</reference>
<dbReference type="InterPro" id="IPR029063">
    <property type="entry name" value="SAM-dependent_MTases_sf"/>
</dbReference>
<dbReference type="OrthoDB" id="9816309at2"/>
<dbReference type="SUPFAM" id="SSF53335">
    <property type="entry name" value="S-adenosyl-L-methionine-dependent methyltransferases"/>
    <property type="match status" value="1"/>
</dbReference>
<dbReference type="AlphaFoldDB" id="A0A0B3BV68"/>
<evidence type="ECO:0000256" key="2">
    <source>
        <dbReference type="ARBA" id="ARBA00012534"/>
    </source>
</evidence>
<evidence type="ECO:0000259" key="6">
    <source>
        <dbReference type="PROSITE" id="PS50123"/>
    </source>
</evidence>
<comment type="caution">
    <text evidence="7">The sequence shown here is derived from an EMBL/GenBank/DDBJ whole genome shotgun (WGS) entry which is preliminary data.</text>
</comment>
<evidence type="ECO:0000313" key="8">
    <source>
        <dbReference type="Proteomes" id="UP000030980"/>
    </source>
</evidence>
<evidence type="ECO:0000256" key="5">
    <source>
        <dbReference type="ARBA" id="ARBA00022691"/>
    </source>
</evidence>
<evidence type="ECO:0000256" key="3">
    <source>
        <dbReference type="ARBA" id="ARBA00022603"/>
    </source>
</evidence>
<dbReference type="GO" id="GO:0032259">
    <property type="term" value="P:methylation"/>
    <property type="evidence" value="ECO:0007669"/>
    <property type="project" value="UniProtKB-KW"/>
</dbReference>
<evidence type="ECO:0000256" key="4">
    <source>
        <dbReference type="ARBA" id="ARBA00022679"/>
    </source>
</evidence>
<dbReference type="SUPFAM" id="SSF47757">
    <property type="entry name" value="Chemotaxis receptor methyltransferase CheR, N-terminal domain"/>
    <property type="match status" value="1"/>
</dbReference>
<name>A0A0B3BV68_9PSED</name>
<proteinExistence type="predicted"/>
<dbReference type="Proteomes" id="UP000030980">
    <property type="component" value="Unassembled WGS sequence"/>
</dbReference>
<comment type="catalytic activity">
    <reaction evidence="1">
        <text>L-glutamyl-[protein] + S-adenosyl-L-methionine = [protein]-L-glutamate 5-O-methyl ester + S-adenosyl-L-homocysteine</text>
        <dbReference type="Rhea" id="RHEA:24452"/>
        <dbReference type="Rhea" id="RHEA-COMP:10208"/>
        <dbReference type="Rhea" id="RHEA-COMP:10311"/>
        <dbReference type="ChEBI" id="CHEBI:29973"/>
        <dbReference type="ChEBI" id="CHEBI:57856"/>
        <dbReference type="ChEBI" id="CHEBI:59789"/>
        <dbReference type="ChEBI" id="CHEBI:82795"/>
        <dbReference type="EC" id="2.1.1.80"/>
    </reaction>
</comment>
<sequence length="286" mass="32792">MQPSGVWALKPLADMTTAEFRAWSALIEERTGQVLGERRRVFLQTRLGQRMRELGLEDYQAYLRRVAEGPRGALEWATLLDRLTVQETRFYRHAPSFAVMEGYLSRRLQEDNGRPWMLWSVGCASGEEAYSLAISAAEVQRRAARRTEFGVIATDISQGALNQARDARYDARRLEALDTERRERYLRNDADGWRVTPELAARVCCARLNVLDLDKAPWSGLDVIFCQNLLIYFRRWRRRDILNGLAERLAPGGLLVLGVGEMTGWQHPALQPVADERVLAFTRIRE</sequence>
<dbReference type="InterPro" id="IPR022642">
    <property type="entry name" value="CheR_C"/>
</dbReference>
<feature type="domain" description="CheR-type methyltransferase" evidence="6">
    <location>
        <begin position="8"/>
        <end position="261"/>
    </location>
</feature>
<dbReference type="Gene3D" id="1.10.155.10">
    <property type="entry name" value="Chemotaxis receptor methyltransferase CheR, N-terminal domain"/>
    <property type="match status" value="1"/>
</dbReference>
<dbReference type="EMBL" id="JTAK01000004">
    <property type="protein sequence ID" value="KHO64961.1"/>
    <property type="molecule type" value="Genomic_DNA"/>
</dbReference>
<dbReference type="EC" id="2.1.1.80" evidence="2"/>
<organism evidence="7 8">
    <name type="scientific">Pseudomonas flexibilis</name>
    <dbReference type="NCBI Taxonomy" id="706570"/>
    <lineage>
        <taxon>Bacteria</taxon>
        <taxon>Pseudomonadati</taxon>
        <taxon>Pseudomonadota</taxon>
        <taxon>Gammaproteobacteria</taxon>
        <taxon>Pseudomonadales</taxon>
        <taxon>Pseudomonadaceae</taxon>
        <taxon>Pseudomonas</taxon>
    </lineage>
</organism>
<accession>A0A0B3BV68</accession>
<keyword evidence="4 7" id="KW-0808">Transferase</keyword>